<name>A0A9R1TBQ4_9HYME</name>
<dbReference type="SUPFAM" id="SSF47954">
    <property type="entry name" value="Cyclin-like"/>
    <property type="match status" value="1"/>
</dbReference>
<dbReference type="PANTHER" id="PTHR15615:SF108">
    <property type="entry name" value="PROTEIN CNPPD1"/>
    <property type="match status" value="1"/>
</dbReference>
<dbReference type="AlphaFoldDB" id="A0A9R1TBQ4"/>
<proteinExistence type="inferred from homology"/>
<evidence type="ECO:0000256" key="1">
    <source>
        <dbReference type="ARBA" id="ARBA00038508"/>
    </source>
</evidence>
<sequence length="391" mass="44061">MSVTRGKRSSAKLKTMGKEDEFLSRITKSLYYSKLPMTDRLSLPVTEFAAELFSEVKSGCTLERLDVEEASRISRNACVSPCSFVLALLYLERLKDCNPEYLYKVAPSELFLVSLMIASKFLNDDGEEDEVFNAEWAQSGDLTVPQMNRLEKEFLTAINWEIFIYNDQFWDRLRKLEKDVAYKEGTKRGWFSYRELSCLVETIRITAIVQALVSISSVCLAAYTAGVVTLLGSALIASHVPGTSLAPKSIPLSIETPGIPQTLPNPSVDFNYSNVLQFSGDQFIANSTASEHYFNNFEAHNNSWHWWIPQLSSWLADYSGDDEDCQKKIDIPLQNPGGSFVTNSQVLNPEPRNDFVTEINWRETLQSFQGSVVAPSWKYYVGIVSDISIGH</sequence>
<gene>
    <name evidence="4" type="primary">LOC105268452</name>
</gene>
<keyword evidence="3" id="KW-1185">Reference proteome</keyword>
<comment type="similarity">
    <text evidence="1">Belongs to the CNPPD1 family.</text>
</comment>
<evidence type="ECO:0000313" key="4">
    <source>
        <dbReference type="RefSeq" id="XP_011306324.1"/>
    </source>
</evidence>
<dbReference type="Gene3D" id="1.10.472.10">
    <property type="entry name" value="Cyclin-like"/>
    <property type="match status" value="1"/>
</dbReference>
<organism evidence="3 4">
    <name type="scientific">Fopius arisanus</name>
    <dbReference type="NCBI Taxonomy" id="64838"/>
    <lineage>
        <taxon>Eukaryota</taxon>
        <taxon>Metazoa</taxon>
        <taxon>Ecdysozoa</taxon>
        <taxon>Arthropoda</taxon>
        <taxon>Hexapoda</taxon>
        <taxon>Insecta</taxon>
        <taxon>Pterygota</taxon>
        <taxon>Neoptera</taxon>
        <taxon>Endopterygota</taxon>
        <taxon>Hymenoptera</taxon>
        <taxon>Apocrita</taxon>
        <taxon>Ichneumonoidea</taxon>
        <taxon>Braconidae</taxon>
        <taxon>Opiinae</taxon>
        <taxon>Fopius</taxon>
    </lineage>
</organism>
<protein>
    <recommendedName>
        <fullName evidence="2">Protein CNPPD1</fullName>
    </recommendedName>
</protein>
<dbReference type="PANTHER" id="PTHR15615">
    <property type="match status" value="1"/>
</dbReference>
<dbReference type="OrthoDB" id="244495at2759"/>
<dbReference type="CDD" id="cd20557">
    <property type="entry name" value="CYCLIN_ScPCL1-like"/>
    <property type="match status" value="1"/>
</dbReference>
<dbReference type="InterPro" id="IPR036915">
    <property type="entry name" value="Cyclin-like_sf"/>
</dbReference>
<dbReference type="Pfam" id="PF08613">
    <property type="entry name" value="Cyclin"/>
    <property type="match status" value="1"/>
</dbReference>
<accession>A0A9R1TBQ4</accession>
<evidence type="ECO:0000313" key="3">
    <source>
        <dbReference type="Proteomes" id="UP000694866"/>
    </source>
</evidence>
<dbReference type="GO" id="GO:0005634">
    <property type="term" value="C:nucleus"/>
    <property type="evidence" value="ECO:0007669"/>
    <property type="project" value="TreeGrafter"/>
</dbReference>
<dbReference type="GO" id="GO:0016538">
    <property type="term" value="F:cyclin-dependent protein serine/threonine kinase regulator activity"/>
    <property type="evidence" value="ECO:0007669"/>
    <property type="project" value="TreeGrafter"/>
</dbReference>
<dbReference type="KEGG" id="fas:105268452"/>
<reference evidence="4" key="1">
    <citation type="submission" date="2025-08" db="UniProtKB">
        <authorList>
            <consortium name="RefSeq"/>
        </authorList>
    </citation>
    <scope>IDENTIFICATION</scope>
    <source>
        <strain evidence="4">USDA-PBARC FA_bdor</strain>
        <tissue evidence="4">Whole organism</tissue>
    </source>
</reference>
<dbReference type="GeneID" id="105268452"/>
<dbReference type="RefSeq" id="XP_011306324.1">
    <property type="nucleotide sequence ID" value="XM_011308022.1"/>
</dbReference>
<evidence type="ECO:0000256" key="2">
    <source>
        <dbReference type="ARBA" id="ARBA00040808"/>
    </source>
</evidence>
<dbReference type="GO" id="GO:0000307">
    <property type="term" value="C:cyclin-dependent protein kinase holoenzyme complex"/>
    <property type="evidence" value="ECO:0007669"/>
    <property type="project" value="TreeGrafter"/>
</dbReference>
<dbReference type="GO" id="GO:0019901">
    <property type="term" value="F:protein kinase binding"/>
    <property type="evidence" value="ECO:0007669"/>
    <property type="project" value="InterPro"/>
</dbReference>
<dbReference type="InterPro" id="IPR013922">
    <property type="entry name" value="Cyclin_PHO80-like"/>
</dbReference>
<dbReference type="Proteomes" id="UP000694866">
    <property type="component" value="Unplaced"/>
</dbReference>